<dbReference type="EMBL" id="RKHL01000002">
    <property type="protein sequence ID" value="ROR76010.1"/>
    <property type="molecule type" value="Genomic_DNA"/>
</dbReference>
<proteinExistence type="predicted"/>
<sequence>MGLQNYSNPSDDDDTNGGMGGFGGPGSPGLPPMSGITGAMTDISDMLIDYNERFKGATPALFRDALIAQSISVLIGKAKPNPLLVGPAGVGKTRIVEEIARSIAVQSPLIPAQLAGSTVYELPLSNLVAGAGVVGQLEERVAALVDFATDKRNNAILFIDEIHMLQDSHDPIYKKVAQILKPALARGDMRLIGSTTMNEAKSFDDDPAFARRFSRLVVDELTREQTIDVLFAARGGFLSHYKNKVSVSDDVLTKVAVIADENSRASTHRPDNALTLLDRAMADTVVAHSSALATAQAANNAAVATALQSVTTLPLGESKLRSVAVRLMTGMATKEPFDEARVLSKLDRIKGQDSIVTELIDALRRDDLGAFPRKRPMAWMFAGPSGVGKTEASKIIAQELTNQPPIILNMGEYNMEHDASRLIGSGPGYAGSESSRELPFDTLESNPYRVILLDEVEKAHRVIHRLFLTALDEGWMRMANGKVVDFSKTIIIATTNAARDSISKNPVGFSTAPERQPLTRQELTKALQEHFEPEFLGRFSKLIAFAPLSRDTFTDILVASYERELDRIALSDPRTAALVARPIDVDVLEAAVTASYLPDQGARPAEQAARTLIEDAVLAVRFPSAPTTPGSTGSGIASDLEGPVDE</sequence>
<keyword evidence="2 5" id="KW-0067">ATP-binding</keyword>
<feature type="region of interest" description="Disordered" evidence="3">
    <location>
        <begin position="1"/>
        <end position="35"/>
    </location>
</feature>
<dbReference type="GO" id="GO:0006508">
    <property type="term" value="P:proteolysis"/>
    <property type="evidence" value="ECO:0007669"/>
    <property type="project" value="UniProtKB-KW"/>
</dbReference>
<dbReference type="GO" id="GO:0005524">
    <property type="term" value="F:ATP binding"/>
    <property type="evidence" value="ECO:0007669"/>
    <property type="project" value="UniProtKB-KW"/>
</dbReference>
<dbReference type="Pfam" id="PF07724">
    <property type="entry name" value="AAA_2"/>
    <property type="match status" value="1"/>
</dbReference>
<evidence type="ECO:0000256" key="2">
    <source>
        <dbReference type="ARBA" id="ARBA00022840"/>
    </source>
</evidence>
<dbReference type="InterPro" id="IPR003593">
    <property type="entry name" value="AAA+_ATPase"/>
</dbReference>
<dbReference type="SUPFAM" id="SSF52540">
    <property type="entry name" value="P-loop containing nucleoside triphosphate hydrolases"/>
    <property type="match status" value="2"/>
</dbReference>
<feature type="compositionally biased region" description="Polar residues" evidence="3">
    <location>
        <begin position="625"/>
        <end position="635"/>
    </location>
</feature>
<evidence type="ECO:0000313" key="5">
    <source>
        <dbReference type="EMBL" id="ROR76010.1"/>
    </source>
</evidence>
<protein>
    <submittedName>
        <fullName evidence="5">ATP-dependent Clp protease ATP-binding subunit ClpE</fullName>
    </submittedName>
</protein>
<dbReference type="GO" id="GO:0008233">
    <property type="term" value="F:peptidase activity"/>
    <property type="evidence" value="ECO:0007669"/>
    <property type="project" value="UniProtKB-KW"/>
</dbReference>
<keyword evidence="1" id="KW-0547">Nucleotide-binding</keyword>
<dbReference type="InterPro" id="IPR003959">
    <property type="entry name" value="ATPase_AAA_core"/>
</dbReference>
<evidence type="ECO:0000313" key="6">
    <source>
        <dbReference type="Proteomes" id="UP000266915"/>
    </source>
</evidence>
<comment type="caution">
    <text evidence="5">The sequence shown here is derived from an EMBL/GenBank/DDBJ whole genome shotgun (WGS) entry which is preliminary data.</text>
</comment>
<keyword evidence="6" id="KW-1185">Reference proteome</keyword>
<feature type="domain" description="AAA+ ATPase" evidence="4">
    <location>
        <begin position="375"/>
        <end position="522"/>
    </location>
</feature>
<dbReference type="InterPro" id="IPR027417">
    <property type="entry name" value="P-loop_NTPase"/>
</dbReference>
<dbReference type="GO" id="GO:0016887">
    <property type="term" value="F:ATP hydrolysis activity"/>
    <property type="evidence" value="ECO:0007669"/>
    <property type="project" value="InterPro"/>
</dbReference>
<gene>
    <name evidence="5" type="ORF">EDD42_3962</name>
</gene>
<evidence type="ECO:0000256" key="1">
    <source>
        <dbReference type="ARBA" id="ARBA00022741"/>
    </source>
</evidence>
<dbReference type="GO" id="GO:0034605">
    <property type="term" value="P:cellular response to heat"/>
    <property type="evidence" value="ECO:0007669"/>
    <property type="project" value="TreeGrafter"/>
</dbReference>
<evidence type="ECO:0000256" key="3">
    <source>
        <dbReference type="SAM" id="MobiDB-lite"/>
    </source>
</evidence>
<dbReference type="CDD" id="cd00009">
    <property type="entry name" value="AAA"/>
    <property type="match status" value="1"/>
</dbReference>
<accession>A0A3N2BL66</accession>
<dbReference type="InterPro" id="IPR001270">
    <property type="entry name" value="ClpA/B"/>
</dbReference>
<dbReference type="AlphaFoldDB" id="A0A3N2BL66"/>
<dbReference type="PANTHER" id="PTHR11638">
    <property type="entry name" value="ATP-DEPENDENT CLP PROTEASE"/>
    <property type="match status" value="1"/>
</dbReference>
<dbReference type="RefSeq" id="WP_085514205.1">
    <property type="nucleotide sequence ID" value="NZ_FXAP01000007.1"/>
</dbReference>
<feature type="domain" description="AAA+ ATPase" evidence="4">
    <location>
        <begin position="78"/>
        <end position="223"/>
    </location>
</feature>
<evidence type="ECO:0000259" key="4">
    <source>
        <dbReference type="SMART" id="SM00382"/>
    </source>
</evidence>
<dbReference type="PANTHER" id="PTHR11638:SF18">
    <property type="entry name" value="HEAT SHOCK PROTEIN 104"/>
    <property type="match status" value="1"/>
</dbReference>
<organism evidence="5 6">
    <name type="scientific">Plantibacter flavus</name>
    <dbReference type="NCBI Taxonomy" id="150123"/>
    <lineage>
        <taxon>Bacteria</taxon>
        <taxon>Bacillati</taxon>
        <taxon>Actinomycetota</taxon>
        <taxon>Actinomycetes</taxon>
        <taxon>Micrococcales</taxon>
        <taxon>Microbacteriaceae</taxon>
        <taxon>Plantibacter</taxon>
    </lineage>
</organism>
<name>A0A3N2BL66_9MICO</name>
<feature type="region of interest" description="Disordered" evidence="3">
    <location>
        <begin position="624"/>
        <end position="646"/>
    </location>
</feature>
<keyword evidence="5" id="KW-0645">Protease</keyword>
<dbReference type="Proteomes" id="UP000266915">
    <property type="component" value="Unassembled WGS sequence"/>
</dbReference>
<dbReference type="Pfam" id="PF00004">
    <property type="entry name" value="AAA"/>
    <property type="match status" value="1"/>
</dbReference>
<keyword evidence="5" id="KW-0378">Hydrolase</keyword>
<reference evidence="5 6" key="1">
    <citation type="submission" date="2018-11" db="EMBL/GenBank/DDBJ databases">
        <title>Sequencing the genomes of 1000 actinobacteria strains.</title>
        <authorList>
            <person name="Klenk H.-P."/>
        </authorList>
    </citation>
    <scope>NUCLEOTIDE SEQUENCE [LARGE SCALE GENOMIC DNA]</scope>
    <source>
        <strain evidence="5 6">DSM 14012</strain>
    </source>
</reference>
<dbReference type="GO" id="GO:0005737">
    <property type="term" value="C:cytoplasm"/>
    <property type="evidence" value="ECO:0007669"/>
    <property type="project" value="TreeGrafter"/>
</dbReference>
<dbReference type="PRINTS" id="PR00300">
    <property type="entry name" value="CLPPROTEASEA"/>
</dbReference>
<dbReference type="CDD" id="cd19499">
    <property type="entry name" value="RecA-like_ClpB_Hsp104-like"/>
    <property type="match status" value="1"/>
</dbReference>
<feature type="compositionally biased region" description="Gly residues" evidence="3">
    <location>
        <begin position="17"/>
        <end position="27"/>
    </location>
</feature>
<dbReference type="Gene3D" id="3.40.50.300">
    <property type="entry name" value="P-loop containing nucleotide triphosphate hydrolases"/>
    <property type="match status" value="2"/>
</dbReference>
<dbReference type="InterPro" id="IPR050130">
    <property type="entry name" value="ClpA_ClpB"/>
</dbReference>
<dbReference type="SMART" id="SM00382">
    <property type="entry name" value="AAA"/>
    <property type="match status" value="2"/>
</dbReference>